<dbReference type="EMBL" id="JPOS01000083">
    <property type="protein sequence ID" value="KGE85857.1"/>
    <property type="molecule type" value="Genomic_DNA"/>
</dbReference>
<protein>
    <recommendedName>
        <fullName evidence="3">Copper chaperone NosL</fullName>
    </recommendedName>
</protein>
<dbReference type="AlphaFoldDB" id="A0A098S3X2"/>
<organism evidence="1 2">
    <name type="scientific">Phaeodactylibacter xiamenensis</name>
    <dbReference type="NCBI Taxonomy" id="1524460"/>
    <lineage>
        <taxon>Bacteria</taxon>
        <taxon>Pseudomonadati</taxon>
        <taxon>Bacteroidota</taxon>
        <taxon>Saprospiria</taxon>
        <taxon>Saprospirales</taxon>
        <taxon>Haliscomenobacteraceae</taxon>
        <taxon>Phaeodactylibacter</taxon>
    </lineage>
</organism>
<gene>
    <name evidence="1" type="ORF">IX84_24900</name>
</gene>
<proteinExistence type="predicted"/>
<accession>A0A098S3X2</accession>
<dbReference type="Pfam" id="PF05573">
    <property type="entry name" value="NosL"/>
    <property type="match status" value="1"/>
</dbReference>
<sequence>MKYLIAIASFFALSACSPQPQDIHYGEDMCSYCKMTIVDRQHAAQAVTNKGRAYKFDAIECLLNYVEDEGGEAQFAHLLVNDYQQPGVLMPAQESHYLISKAVPSPMGAYLSAFESAEAADQMQAEKGGHVYHWKALQHHAELSGLIAD</sequence>
<keyword evidence="2" id="KW-1185">Reference proteome</keyword>
<evidence type="ECO:0000313" key="1">
    <source>
        <dbReference type="EMBL" id="KGE85857.1"/>
    </source>
</evidence>
<dbReference type="InterPro" id="IPR008719">
    <property type="entry name" value="N2O_reductase_NosL"/>
</dbReference>
<evidence type="ECO:0008006" key="3">
    <source>
        <dbReference type="Google" id="ProtNLM"/>
    </source>
</evidence>
<dbReference type="PANTHER" id="PTHR41247">
    <property type="entry name" value="HTH-TYPE TRANSCRIPTIONAL REPRESSOR YCNK"/>
    <property type="match status" value="1"/>
</dbReference>
<reference evidence="1 2" key="1">
    <citation type="journal article" date="2014" name="Int. J. Syst. Evol. Microbiol.">
        <title>Phaeodactylibacter xiamenensis gen. nov., sp. nov., a member of the family Saprospiraceae isolated from the marine alga Phaeodactylum tricornutum.</title>
        <authorList>
            <person name="Chen Z.Jr."/>
            <person name="Lei X."/>
            <person name="Lai Q."/>
            <person name="Li Y."/>
            <person name="Zhang B."/>
            <person name="Zhang J."/>
            <person name="Zhang H."/>
            <person name="Yang L."/>
            <person name="Zheng W."/>
            <person name="Tian Y."/>
            <person name="Yu Z."/>
            <person name="Xu H.Jr."/>
            <person name="Zheng T."/>
        </authorList>
    </citation>
    <scope>NUCLEOTIDE SEQUENCE [LARGE SCALE GENOMIC DNA]</scope>
    <source>
        <strain evidence="1 2">KD52</strain>
    </source>
</reference>
<evidence type="ECO:0000313" key="2">
    <source>
        <dbReference type="Proteomes" id="UP000029736"/>
    </source>
</evidence>
<dbReference type="PROSITE" id="PS51257">
    <property type="entry name" value="PROKAR_LIPOPROTEIN"/>
    <property type="match status" value="1"/>
</dbReference>
<dbReference type="SUPFAM" id="SSF160387">
    <property type="entry name" value="NosL/MerB-like"/>
    <property type="match status" value="1"/>
</dbReference>
<dbReference type="STRING" id="1524460.IX84_24900"/>
<dbReference type="Proteomes" id="UP000029736">
    <property type="component" value="Unassembled WGS sequence"/>
</dbReference>
<dbReference type="RefSeq" id="WP_044226737.1">
    <property type="nucleotide sequence ID" value="NZ_JBKAGJ010000002.1"/>
</dbReference>
<dbReference type="PANTHER" id="PTHR41247:SF1">
    <property type="entry name" value="HTH-TYPE TRANSCRIPTIONAL REPRESSOR YCNK"/>
    <property type="match status" value="1"/>
</dbReference>
<name>A0A098S3X2_9BACT</name>
<dbReference type="OrthoDB" id="9792749at2"/>
<comment type="caution">
    <text evidence="1">The sequence shown here is derived from an EMBL/GenBank/DDBJ whole genome shotgun (WGS) entry which is preliminary data.</text>
</comment>